<protein>
    <submittedName>
        <fullName evidence="2">Uncharacterized protein</fullName>
    </submittedName>
</protein>
<feature type="non-terminal residue" evidence="2">
    <location>
        <position position="400"/>
    </location>
</feature>
<sequence length="400" mass="47636">MNTTIYAHVEESWSDDMKAKVKKLQHHTCTTRCHSRGRGCKYGFPKPLSETTHKRLHETRRIGEDHEEWIFKRITEEDRHIVPYNPIILKLWDAHHNIEPISINRTLRYVTKYATKAEPSLSVSINEPGWKREMNSRVISTFEAVMSIRGSHICQSTRKVIYVPLLPPSERRTLLKFCGVRKRRRDDDHHEGDEEEHEHTEEEVDGDASVEHLGEDRIFRYFERPVQLDHLTLKEYFADYAYDVRERIPMKYRREALIDQSTHTKKYVWKRKYPAICRFPLILPAQSEQYFYALILKSRPFRSEEEVLGDCRTYRERAISLNLYRDENIYQHFFHGLQSICRERILHLCKSIARQGERMDMVLEGLRDINETFHQPITEEELISSHARDISDARAMLNVD</sequence>
<evidence type="ECO:0000256" key="1">
    <source>
        <dbReference type="SAM" id="MobiDB-lite"/>
    </source>
</evidence>
<dbReference type="EMBL" id="BQXS01012145">
    <property type="protein sequence ID" value="GKT20060.1"/>
    <property type="molecule type" value="Genomic_DNA"/>
</dbReference>
<feature type="region of interest" description="Disordered" evidence="1">
    <location>
        <begin position="185"/>
        <end position="207"/>
    </location>
</feature>
<name>A0ABQ5K0B5_9EUKA</name>
<evidence type="ECO:0000313" key="2">
    <source>
        <dbReference type="EMBL" id="GKT20060.1"/>
    </source>
</evidence>
<dbReference type="Proteomes" id="UP001057375">
    <property type="component" value="Unassembled WGS sequence"/>
</dbReference>
<comment type="caution">
    <text evidence="2">The sequence shown here is derived from an EMBL/GenBank/DDBJ whole genome shotgun (WGS) entry which is preliminary data.</text>
</comment>
<keyword evidence="3" id="KW-1185">Reference proteome</keyword>
<reference evidence="2" key="1">
    <citation type="submission" date="2022-03" db="EMBL/GenBank/DDBJ databases">
        <title>Draft genome sequence of Aduncisulcus paluster, a free-living microaerophilic Fornicata.</title>
        <authorList>
            <person name="Yuyama I."/>
            <person name="Kume K."/>
            <person name="Tamura T."/>
            <person name="Inagaki Y."/>
            <person name="Hashimoto T."/>
        </authorList>
    </citation>
    <scope>NUCLEOTIDE SEQUENCE</scope>
    <source>
        <strain evidence="2">NY0171</strain>
    </source>
</reference>
<feature type="compositionally biased region" description="Basic and acidic residues" evidence="1">
    <location>
        <begin position="185"/>
        <end position="200"/>
    </location>
</feature>
<accession>A0ABQ5K0B5</accession>
<gene>
    <name evidence="2" type="ORF">ADUPG1_011634</name>
</gene>
<organism evidence="2 3">
    <name type="scientific">Aduncisulcus paluster</name>
    <dbReference type="NCBI Taxonomy" id="2918883"/>
    <lineage>
        <taxon>Eukaryota</taxon>
        <taxon>Metamonada</taxon>
        <taxon>Carpediemonas-like organisms</taxon>
        <taxon>Aduncisulcus</taxon>
    </lineage>
</organism>
<evidence type="ECO:0000313" key="3">
    <source>
        <dbReference type="Proteomes" id="UP001057375"/>
    </source>
</evidence>
<proteinExistence type="predicted"/>